<reference evidence="6" key="3">
    <citation type="submission" date="2015-06" db="UniProtKB">
        <authorList>
            <consortium name="EnsemblMetazoa"/>
        </authorList>
    </citation>
    <scope>IDENTIFICATION</scope>
</reference>
<dbReference type="OrthoDB" id="6678352at2759"/>
<dbReference type="InterPro" id="IPR000210">
    <property type="entry name" value="BTB/POZ_dom"/>
</dbReference>
<dbReference type="InterPro" id="IPR017096">
    <property type="entry name" value="BTB-kelch_protein"/>
</dbReference>
<feature type="compositionally biased region" description="Acidic residues" evidence="3">
    <location>
        <begin position="625"/>
        <end position="642"/>
    </location>
</feature>
<reference evidence="7" key="1">
    <citation type="submission" date="2012-12" db="EMBL/GenBank/DDBJ databases">
        <authorList>
            <person name="Hellsten U."/>
            <person name="Grimwood J."/>
            <person name="Chapman J.A."/>
            <person name="Shapiro H."/>
            <person name="Aerts A."/>
            <person name="Otillar R.P."/>
            <person name="Terry A.Y."/>
            <person name="Boore J.L."/>
            <person name="Simakov O."/>
            <person name="Marletaz F."/>
            <person name="Cho S.-J."/>
            <person name="Edsinger-Gonzales E."/>
            <person name="Havlak P."/>
            <person name="Kuo D.-H."/>
            <person name="Larsson T."/>
            <person name="Lv J."/>
            <person name="Arendt D."/>
            <person name="Savage R."/>
            <person name="Osoegawa K."/>
            <person name="de Jong P."/>
            <person name="Lindberg D.R."/>
            <person name="Seaver E.C."/>
            <person name="Weisblat D.A."/>
            <person name="Putnam N.H."/>
            <person name="Grigoriev I.V."/>
            <person name="Rokhsar D.S."/>
        </authorList>
    </citation>
    <scope>NUCLEOTIDE SEQUENCE</scope>
    <source>
        <strain evidence="7">I ESC-2004</strain>
    </source>
</reference>
<evidence type="ECO:0000313" key="7">
    <source>
        <dbReference type="Proteomes" id="UP000014760"/>
    </source>
</evidence>
<sequence length="667" mass="74978">MACAPNDLLPLQDIITESAANGYGDQLLQRLGHFWRNKLFCDLTLRVESASYQVHRLVLAACSDYFEALFSHNMQERHSSCLDLPSVEASGFEPLLHFAYTGNLPLTLLNVENILPAAAFLQITAALQAISDFLKSKMTFDNAKRLVNLGEHYGLIELRSHLKEMILTDFTSFAETELFLELSPMELTGYLMEDCLNVPNELTLLKCVLRWYHADVTNREEHIADVLDKIRYTLDGWSAVAFARKTEPFISNRQCREILSWCERYLQNPFGRVMLQSYRTRVRSLERSLVQVGGIRQEKNDPFPGFVLPDDDEVPEERTGCMLNRFYHRTLQKWMPLGEMEATDAMSHCPLVEVNDFAVLVGGYLYTTDFNLGRYQHCSNEVRLIQAGCGFASWDLPCLLGARAHHTAVFCQNYIYAIGGKNESGNLSSVERYSLEEEEWSYVEELPVATFDHASCIMQDQVFVCGGTQKGRVVNDVLCFVPCAEEWTSRPPLLTARTGHAMAAIGDEILVCGGSTALGAHYRCLASVESFNVRSQQWTFIKPMRQDCCSMTAVVLDSKLLLVGGENSVGDLLTQVQEFDPKSETWGTYCSLPTAMKSVGCCALTVKLTDAGKTAESEKELNCAESDDDYPDDDNDDDDDDDVLRHLQHSAPFNASGFMERIGNVFF</sequence>
<evidence type="ECO:0000256" key="3">
    <source>
        <dbReference type="SAM" id="MobiDB-lite"/>
    </source>
</evidence>
<dbReference type="InterPro" id="IPR011705">
    <property type="entry name" value="BACK"/>
</dbReference>
<proteinExistence type="predicted"/>
<dbReference type="SMART" id="SM00612">
    <property type="entry name" value="Kelch"/>
    <property type="match status" value="4"/>
</dbReference>
<dbReference type="HOGENOM" id="CLU_004253_14_3_1"/>
<evidence type="ECO:0000313" key="5">
    <source>
        <dbReference type="EMBL" id="ELT96050.1"/>
    </source>
</evidence>
<dbReference type="SMART" id="SM00225">
    <property type="entry name" value="BTB"/>
    <property type="match status" value="1"/>
</dbReference>
<dbReference type="OMA" id="MEMHIND"/>
<keyword evidence="7" id="KW-1185">Reference proteome</keyword>
<dbReference type="PANTHER" id="PTHR45632:SF3">
    <property type="entry name" value="KELCH-LIKE PROTEIN 32"/>
    <property type="match status" value="1"/>
</dbReference>
<name>R7TYK2_CAPTE</name>
<feature type="region of interest" description="Disordered" evidence="3">
    <location>
        <begin position="619"/>
        <end position="643"/>
    </location>
</feature>
<dbReference type="PANTHER" id="PTHR45632">
    <property type="entry name" value="LD33804P"/>
    <property type="match status" value="1"/>
</dbReference>
<dbReference type="PROSITE" id="PS50097">
    <property type="entry name" value="BTB"/>
    <property type="match status" value="1"/>
</dbReference>
<dbReference type="EnsemblMetazoa" id="CapteT223821">
    <property type="protein sequence ID" value="CapteP223821"/>
    <property type="gene ID" value="CapteG223821"/>
</dbReference>
<protein>
    <recommendedName>
        <fullName evidence="4">BTB domain-containing protein</fullName>
    </recommendedName>
</protein>
<dbReference type="Gene3D" id="3.30.710.10">
    <property type="entry name" value="Potassium Channel Kv1.1, Chain A"/>
    <property type="match status" value="1"/>
</dbReference>
<dbReference type="Gene3D" id="2.120.10.80">
    <property type="entry name" value="Kelch-type beta propeller"/>
    <property type="match status" value="1"/>
</dbReference>
<evidence type="ECO:0000313" key="6">
    <source>
        <dbReference type="EnsemblMetazoa" id="CapteP223821"/>
    </source>
</evidence>
<accession>R7TYK2</accession>
<dbReference type="EMBL" id="KB308935">
    <property type="protein sequence ID" value="ELT96050.1"/>
    <property type="molecule type" value="Genomic_DNA"/>
</dbReference>
<dbReference type="Gene3D" id="1.25.40.420">
    <property type="match status" value="1"/>
</dbReference>
<dbReference type="PIRSF" id="PIRSF037037">
    <property type="entry name" value="Kelch-like_protein_gigaxonin"/>
    <property type="match status" value="1"/>
</dbReference>
<dbReference type="Pfam" id="PF24681">
    <property type="entry name" value="Kelch_KLHDC2_KLHL20_DRC7"/>
    <property type="match status" value="1"/>
</dbReference>
<dbReference type="STRING" id="283909.R7TYK2"/>
<evidence type="ECO:0000256" key="2">
    <source>
        <dbReference type="ARBA" id="ARBA00022737"/>
    </source>
</evidence>
<dbReference type="EMBL" id="AMQN01011553">
    <property type="status" value="NOT_ANNOTATED_CDS"/>
    <property type="molecule type" value="Genomic_DNA"/>
</dbReference>
<evidence type="ECO:0000259" key="4">
    <source>
        <dbReference type="PROSITE" id="PS50097"/>
    </source>
</evidence>
<reference evidence="5 7" key="2">
    <citation type="journal article" date="2013" name="Nature">
        <title>Insights into bilaterian evolution from three spiralian genomes.</title>
        <authorList>
            <person name="Simakov O."/>
            <person name="Marletaz F."/>
            <person name="Cho S.J."/>
            <person name="Edsinger-Gonzales E."/>
            <person name="Havlak P."/>
            <person name="Hellsten U."/>
            <person name="Kuo D.H."/>
            <person name="Larsson T."/>
            <person name="Lv J."/>
            <person name="Arendt D."/>
            <person name="Savage R."/>
            <person name="Osoegawa K."/>
            <person name="de Jong P."/>
            <person name="Grimwood J."/>
            <person name="Chapman J.A."/>
            <person name="Shapiro H."/>
            <person name="Aerts A."/>
            <person name="Otillar R.P."/>
            <person name="Terry A.Y."/>
            <person name="Boore J.L."/>
            <person name="Grigoriev I.V."/>
            <person name="Lindberg D.R."/>
            <person name="Seaver E.C."/>
            <person name="Weisblat D.A."/>
            <person name="Putnam N.H."/>
            <person name="Rokhsar D.S."/>
        </authorList>
    </citation>
    <scope>NUCLEOTIDE SEQUENCE</scope>
    <source>
        <strain evidence="5 7">I ESC-2004</strain>
    </source>
</reference>
<dbReference type="InterPro" id="IPR006652">
    <property type="entry name" value="Kelch_1"/>
</dbReference>
<dbReference type="AlphaFoldDB" id="R7TYK2"/>
<dbReference type="Proteomes" id="UP000014760">
    <property type="component" value="Unassembled WGS sequence"/>
</dbReference>
<dbReference type="SUPFAM" id="SSF54695">
    <property type="entry name" value="POZ domain"/>
    <property type="match status" value="1"/>
</dbReference>
<keyword evidence="2" id="KW-0677">Repeat</keyword>
<gene>
    <name evidence="5" type="ORF">CAPTEDRAFT_223821</name>
</gene>
<organism evidence="5">
    <name type="scientific">Capitella teleta</name>
    <name type="common">Polychaete worm</name>
    <dbReference type="NCBI Taxonomy" id="283909"/>
    <lineage>
        <taxon>Eukaryota</taxon>
        <taxon>Metazoa</taxon>
        <taxon>Spiralia</taxon>
        <taxon>Lophotrochozoa</taxon>
        <taxon>Annelida</taxon>
        <taxon>Polychaeta</taxon>
        <taxon>Sedentaria</taxon>
        <taxon>Scolecida</taxon>
        <taxon>Capitellidae</taxon>
        <taxon>Capitella</taxon>
    </lineage>
</organism>
<dbReference type="Pfam" id="PF07707">
    <property type="entry name" value="BACK"/>
    <property type="match status" value="1"/>
</dbReference>
<dbReference type="InterPro" id="IPR015915">
    <property type="entry name" value="Kelch-typ_b-propeller"/>
</dbReference>
<dbReference type="InterPro" id="IPR011333">
    <property type="entry name" value="SKP1/BTB/POZ_sf"/>
</dbReference>
<keyword evidence="1" id="KW-0880">Kelch repeat</keyword>
<dbReference type="SUPFAM" id="SSF117281">
    <property type="entry name" value="Kelch motif"/>
    <property type="match status" value="1"/>
</dbReference>
<dbReference type="SMART" id="SM00875">
    <property type="entry name" value="BACK"/>
    <property type="match status" value="1"/>
</dbReference>
<evidence type="ECO:0000256" key="1">
    <source>
        <dbReference type="ARBA" id="ARBA00022441"/>
    </source>
</evidence>
<dbReference type="Pfam" id="PF00651">
    <property type="entry name" value="BTB"/>
    <property type="match status" value="1"/>
</dbReference>
<feature type="domain" description="BTB" evidence="4">
    <location>
        <begin position="41"/>
        <end position="108"/>
    </location>
</feature>